<keyword evidence="1" id="KW-0472">Membrane</keyword>
<keyword evidence="1" id="KW-0812">Transmembrane</keyword>
<evidence type="ECO:0000313" key="2">
    <source>
        <dbReference type="EMBL" id="KHJ97557.1"/>
    </source>
</evidence>
<protein>
    <submittedName>
        <fullName evidence="2">Uncharacterized protein</fullName>
    </submittedName>
</protein>
<dbReference type="OrthoDB" id="5794962at2759"/>
<dbReference type="AlphaFoldDB" id="A0A0B1TP10"/>
<dbReference type="Pfam" id="PF10316">
    <property type="entry name" value="7TM_GPCR_Srbc"/>
    <property type="match status" value="1"/>
</dbReference>
<feature type="transmembrane region" description="Helical" evidence="1">
    <location>
        <begin position="44"/>
        <end position="64"/>
    </location>
</feature>
<keyword evidence="1" id="KW-1133">Transmembrane helix</keyword>
<dbReference type="InterPro" id="IPR052322">
    <property type="entry name" value="Mito_rRNA_Mtase_NSUN4"/>
</dbReference>
<dbReference type="Proteomes" id="UP000053660">
    <property type="component" value="Unassembled WGS sequence"/>
</dbReference>
<sequence length="254" mass="28285">MLPSKVTPHMIFLTYSWNPKEMDLNPYVTMFSGMPMLIQLRINLSLTVAVAVERSLAIFLPLIYRKLSSARFATFALIVACSFAVFDLFIGYWTSPIQRKPNCAAVGCFMSKRFTLYWGVNNVVDYELPRDNPDLNNRNEITGNRRSLGILLTSILCITIPTATTGILQKNGTSLFANLGPFYIVLLLCSGNSFMPSNVKMQDYESLLGTCNSIAVMFTNWELREGAIKICNKGKVGVSVRSTGTAVPATSYYH</sequence>
<name>A0A0B1TP10_OESDE</name>
<evidence type="ECO:0000256" key="1">
    <source>
        <dbReference type="SAM" id="Phobius"/>
    </source>
</evidence>
<organism evidence="2 3">
    <name type="scientific">Oesophagostomum dentatum</name>
    <name type="common">Nodular worm</name>
    <dbReference type="NCBI Taxonomy" id="61180"/>
    <lineage>
        <taxon>Eukaryota</taxon>
        <taxon>Metazoa</taxon>
        <taxon>Ecdysozoa</taxon>
        <taxon>Nematoda</taxon>
        <taxon>Chromadorea</taxon>
        <taxon>Rhabditida</taxon>
        <taxon>Rhabditina</taxon>
        <taxon>Rhabditomorpha</taxon>
        <taxon>Strongyloidea</taxon>
        <taxon>Strongylidae</taxon>
        <taxon>Oesophagostomum</taxon>
    </lineage>
</organism>
<feature type="transmembrane region" description="Helical" evidence="1">
    <location>
        <begin position="175"/>
        <end position="195"/>
    </location>
</feature>
<reference evidence="2 3" key="1">
    <citation type="submission" date="2014-03" db="EMBL/GenBank/DDBJ databases">
        <title>Draft genome of the hookworm Oesophagostomum dentatum.</title>
        <authorList>
            <person name="Mitreva M."/>
        </authorList>
    </citation>
    <scope>NUCLEOTIDE SEQUENCE [LARGE SCALE GENOMIC DNA]</scope>
    <source>
        <strain evidence="2 3">OD-Hann</strain>
    </source>
</reference>
<proteinExistence type="predicted"/>
<dbReference type="InterPro" id="IPR019420">
    <property type="entry name" value="7TM_GPCR_serpentine_rcpt_Srbc"/>
</dbReference>
<dbReference type="PANTHER" id="PTHR46955:SF3">
    <property type="entry name" value="G_PROTEIN_RECEP_F1_2 DOMAIN-CONTAINING PROTEIN"/>
    <property type="match status" value="1"/>
</dbReference>
<dbReference type="EMBL" id="KN549437">
    <property type="protein sequence ID" value="KHJ97557.1"/>
    <property type="molecule type" value="Genomic_DNA"/>
</dbReference>
<gene>
    <name evidence="2" type="ORF">OESDEN_02470</name>
</gene>
<feature type="transmembrane region" description="Helical" evidence="1">
    <location>
        <begin position="70"/>
        <end position="90"/>
    </location>
</feature>
<accession>A0A0B1TP10</accession>
<dbReference type="PANTHER" id="PTHR46955">
    <property type="entry name" value="PROTEIN CBG01349-RELATED"/>
    <property type="match status" value="1"/>
</dbReference>
<evidence type="ECO:0000313" key="3">
    <source>
        <dbReference type="Proteomes" id="UP000053660"/>
    </source>
</evidence>
<keyword evidence="3" id="KW-1185">Reference proteome</keyword>
<feature type="transmembrane region" description="Helical" evidence="1">
    <location>
        <begin position="148"/>
        <end position="169"/>
    </location>
</feature>